<dbReference type="InterPro" id="IPR014710">
    <property type="entry name" value="RmlC-like_jellyroll"/>
</dbReference>
<dbReference type="SUPFAM" id="SSF51182">
    <property type="entry name" value="RmlC-like cupins"/>
    <property type="match status" value="1"/>
</dbReference>
<keyword evidence="1" id="KW-0238">DNA-binding</keyword>
<proteinExistence type="predicted"/>
<reference evidence="4 5" key="1">
    <citation type="journal article" date="2019" name="ACS Chem. Biol.">
        <title>Identification and Mobilization of a Cryptic Antibiotic Biosynthesis Gene Locus from a Human-Pathogenic Nocardia Isolate.</title>
        <authorList>
            <person name="Herisse M."/>
            <person name="Ishida K."/>
            <person name="Porter J.L."/>
            <person name="Howden B."/>
            <person name="Hertweck C."/>
            <person name="Stinear T.P."/>
            <person name="Pidot S.J."/>
        </authorList>
    </citation>
    <scope>NUCLEOTIDE SEQUENCE [LARGE SCALE GENOMIC DNA]</scope>
    <source>
        <strain evidence="4 5">AUSMDU00012717</strain>
    </source>
</reference>
<feature type="domain" description="HTH cro/C1-type" evidence="3">
    <location>
        <begin position="33"/>
        <end position="87"/>
    </location>
</feature>
<dbReference type="Pfam" id="PF01381">
    <property type="entry name" value="HTH_3"/>
    <property type="match status" value="1"/>
</dbReference>
<accession>A0A6G9YPA6</accession>
<evidence type="ECO:0000313" key="5">
    <source>
        <dbReference type="Proteomes" id="UP000503540"/>
    </source>
</evidence>
<dbReference type="PROSITE" id="PS50943">
    <property type="entry name" value="HTH_CROC1"/>
    <property type="match status" value="1"/>
</dbReference>
<sequence length="213" mass="22477">MSESPERGAPPAPHADREPPSDPARWQGLGDVIHHRRLAAGLTLAQLSTGSGLSASFLSQLENGRTNASLRSLQQISDALGTTATELLAAADADPGALLVRAGDGLAQERTGSDGTVRALVHGARDLRALEFTGGTTRGTREFAHGNDELIYVVHGSITVVVDGVESTLSTGDAYYCAGGSKHRWWAHTPETKTLLFAVADGLVVRRATHRPR</sequence>
<organism evidence="4 5">
    <name type="scientific">Nocardia arthritidis</name>
    <dbReference type="NCBI Taxonomy" id="228602"/>
    <lineage>
        <taxon>Bacteria</taxon>
        <taxon>Bacillati</taxon>
        <taxon>Actinomycetota</taxon>
        <taxon>Actinomycetes</taxon>
        <taxon>Mycobacteriales</taxon>
        <taxon>Nocardiaceae</taxon>
        <taxon>Nocardia</taxon>
    </lineage>
</organism>
<dbReference type="PANTHER" id="PTHR46797:SF1">
    <property type="entry name" value="METHYLPHOSPHONATE SYNTHASE"/>
    <property type="match status" value="1"/>
</dbReference>
<evidence type="ECO:0000259" key="3">
    <source>
        <dbReference type="PROSITE" id="PS50943"/>
    </source>
</evidence>
<dbReference type="SUPFAM" id="SSF47413">
    <property type="entry name" value="lambda repressor-like DNA-binding domains"/>
    <property type="match status" value="1"/>
</dbReference>
<dbReference type="InterPro" id="IPR013096">
    <property type="entry name" value="Cupin_2"/>
</dbReference>
<name>A0A6G9YPA6_9NOCA</name>
<keyword evidence="5" id="KW-1185">Reference proteome</keyword>
<dbReference type="CDD" id="cd02209">
    <property type="entry name" value="cupin_XRE_C"/>
    <property type="match status" value="1"/>
</dbReference>
<dbReference type="KEGG" id="nah:F5544_36505"/>
<dbReference type="RefSeq" id="WP_203217435.1">
    <property type="nucleotide sequence ID" value="NZ_CP046172.1"/>
</dbReference>
<dbReference type="InterPro" id="IPR011051">
    <property type="entry name" value="RmlC_Cupin_sf"/>
</dbReference>
<dbReference type="CDD" id="cd00093">
    <property type="entry name" value="HTH_XRE"/>
    <property type="match status" value="1"/>
</dbReference>
<dbReference type="SMART" id="SM00530">
    <property type="entry name" value="HTH_XRE"/>
    <property type="match status" value="1"/>
</dbReference>
<dbReference type="Pfam" id="PF07883">
    <property type="entry name" value="Cupin_2"/>
    <property type="match status" value="1"/>
</dbReference>
<dbReference type="InterPro" id="IPR001387">
    <property type="entry name" value="Cro/C1-type_HTH"/>
</dbReference>
<feature type="region of interest" description="Disordered" evidence="2">
    <location>
        <begin position="1"/>
        <end position="27"/>
    </location>
</feature>
<dbReference type="Proteomes" id="UP000503540">
    <property type="component" value="Chromosome"/>
</dbReference>
<gene>
    <name evidence="4" type="ORF">F5544_36505</name>
</gene>
<dbReference type="GO" id="GO:0003677">
    <property type="term" value="F:DNA binding"/>
    <property type="evidence" value="ECO:0007669"/>
    <property type="project" value="UniProtKB-KW"/>
</dbReference>
<evidence type="ECO:0000256" key="2">
    <source>
        <dbReference type="SAM" id="MobiDB-lite"/>
    </source>
</evidence>
<dbReference type="PANTHER" id="PTHR46797">
    <property type="entry name" value="HTH-TYPE TRANSCRIPTIONAL REGULATOR"/>
    <property type="match status" value="1"/>
</dbReference>
<dbReference type="EMBL" id="CP046172">
    <property type="protein sequence ID" value="QIS15129.1"/>
    <property type="molecule type" value="Genomic_DNA"/>
</dbReference>
<dbReference type="Gene3D" id="2.60.120.10">
    <property type="entry name" value="Jelly Rolls"/>
    <property type="match status" value="1"/>
</dbReference>
<dbReference type="InterPro" id="IPR010982">
    <property type="entry name" value="Lambda_DNA-bd_dom_sf"/>
</dbReference>
<dbReference type="InterPro" id="IPR050807">
    <property type="entry name" value="TransReg_Diox_bact_type"/>
</dbReference>
<dbReference type="GO" id="GO:0003700">
    <property type="term" value="F:DNA-binding transcription factor activity"/>
    <property type="evidence" value="ECO:0007669"/>
    <property type="project" value="TreeGrafter"/>
</dbReference>
<dbReference type="Gene3D" id="1.10.260.40">
    <property type="entry name" value="lambda repressor-like DNA-binding domains"/>
    <property type="match status" value="1"/>
</dbReference>
<evidence type="ECO:0000313" key="4">
    <source>
        <dbReference type="EMBL" id="QIS15129.1"/>
    </source>
</evidence>
<protein>
    <submittedName>
        <fullName evidence="4">Helix-turn-helix domain-containing protein</fullName>
    </submittedName>
</protein>
<dbReference type="GO" id="GO:0005829">
    <property type="term" value="C:cytosol"/>
    <property type="evidence" value="ECO:0007669"/>
    <property type="project" value="TreeGrafter"/>
</dbReference>
<dbReference type="AlphaFoldDB" id="A0A6G9YPA6"/>
<evidence type="ECO:0000256" key="1">
    <source>
        <dbReference type="ARBA" id="ARBA00023125"/>
    </source>
</evidence>